<evidence type="ECO:0000313" key="2">
    <source>
        <dbReference type="EMBL" id="BBE31672.1"/>
    </source>
</evidence>
<dbReference type="CDD" id="cd05009">
    <property type="entry name" value="SIS_GlmS_GlmD_2"/>
    <property type="match status" value="1"/>
</dbReference>
<dbReference type="InterPro" id="IPR035490">
    <property type="entry name" value="GlmS/FrlB_SIS"/>
</dbReference>
<dbReference type="KEGG" id="ocy:OSSY52_18130"/>
<keyword evidence="3" id="KW-1185">Reference proteome</keyword>
<dbReference type="InterPro" id="IPR046348">
    <property type="entry name" value="SIS_dom_sf"/>
</dbReference>
<dbReference type="PANTHER" id="PTHR10937">
    <property type="entry name" value="GLUCOSAMINE--FRUCTOSE-6-PHOSPHATE AMINOTRANSFERASE, ISOMERIZING"/>
    <property type="match status" value="1"/>
</dbReference>
<dbReference type="PANTHER" id="PTHR10937:SF4">
    <property type="entry name" value="GLUCOSAMINE-6-PHOSPHATE DEAMINASE"/>
    <property type="match status" value="1"/>
</dbReference>
<proteinExistence type="predicted"/>
<dbReference type="Pfam" id="PF01380">
    <property type="entry name" value="SIS"/>
    <property type="match status" value="1"/>
</dbReference>
<keyword evidence="2" id="KW-0032">Aminotransferase</keyword>
<dbReference type="Gene3D" id="3.40.50.10490">
    <property type="entry name" value="Glucose-6-phosphate isomerase like protein, domain 1"/>
    <property type="match status" value="2"/>
</dbReference>
<organism evidence="2 3">
    <name type="scientific">Tepiditoga spiralis</name>
    <dbReference type="NCBI Taxonomy" id="2108365"/>
    <lineage>
        <taxon>Bacteria</taxon>
        <taxon>Thermotogati</taxon>
        <taxon>Thermotogota</taxon>
        <taxon>Thermotogae</taxon>
        <taxon>Petrotogales</taxon>
        <taxon>Petrotogaceae</taxon>
        <taxon>Tepiditoga</taxon>
    </lineage>
</organism>
<dbReference type="GO" id="GO:0097367">
    <property type="term" value="F:carbohydrate derivative binding"/>
    <property type="evidence" value="ECO:0007669"/>
    <property type="project" value="InterPro"/>
</dbReference>
<dbReference type="GO" id="GO:0008483">
    <property type="term" value="F:transaminase activity"/>
    <property type="evidence" value="ECO:0007669"/>
    <property type="project" value="UniProtKB-KW"/>
</dbReference>
<keyword evidence="2" id="KW-0808">Transferase</keyword>
<protein>
    <submittedName>
        <fullName evidence="2">Glutamine--fructose-6-phosphate aminotransferase</fullName>
    </submittedName>
</protein>
<dbReference type="GO" id="GO:1901135">
    <property type="term" value="P:carbohydrate derivative metabolic process"/>
    <property type="evidence" value="ECO:0007669"/>
    <property type="project" value="InterPro"/>
</dbReference>
<accession>A0A7G1GBC1</accession>
<evidence type="ECO:0000259" key="1">
    <source>
        <dbReference type="PROSITE" id="PS51464"/>
    </source>
</evidence>
<dbReference type="InterPro" id="IPR001347">
    <property type="entry name" value="SIS_dom"/>
</dbReference>
<feature type="domain" description="SIS" evidence="1">
    <location>
        <begin position="158"/>
        <end position="293"/>
    </location>
</feature>
<dbReference type="InParanoid" id="A0A7G1GBC1"/>
<name>A0A7G1GBC1_9BACT</name>
<feature type="domain" description="SIS" evidence="1">
    <location>
        <begin position="18"/>
        <end position="155"/>
    </location>
</feature>
<gene>
    <name evidence="2" type="ORF">OSSY52_18130</name>
</gene>
<dbReference type="EMBL" id="AP018712">
    <property type="protein sequence ID" value="BBE31672.1"/>
    <property type="molecule type" value="Genomic_DNA"/>
</dbReference>
<dbReference type="RefSeq" id="WP_190614365.1">
    <property type="nucleotide sequence ID" value="NZ_AP018712.1"/>
</dbReference>
<evidence type="ECO:0000313" key="3">
    <source>
        <dbReference type="Proteomes" id="UP000516361"/>
    </source>
</evidence>
<reference evidence="2 3" key="1">
    <citation type="submission" date="2018-06" db="EMBL/GenBank/DDBJ databases">
        <title>Genome sequencing of Oceanotoga sp. sy52.</title>
        <authorList>
            <person name="Mori K."/>
        </authorList>
    </citation>
    <scope>NUCLEOTIDE SEQUENCE [LARGE SCALE GENOMIC DNA]</scope>
    <source>
        <strain evidence="3">sy52</strain>
    </source>
</reference>
<dbReference type="AlphaFoldDB" id="A0A7G1GBC1"/>
<dbReference type="PROSITE" id="PS51464">
    <property type="entry name" value="SIS"/>
    <property type="match status" value="2"/>
</dbReference>
<dbReference type="SUPFAM" id="SSF53697">
    <property type="entry name" value="SIS domain"/>
    <property type="match status" value="1"/>
</dbReference>
<sequence length="302" mass="34029">MKTLEEILKIPKLLNKKISFELNKEKKYLFVGCGSSYNIGLTVSEVMKKNGYSANVKTGGNIVLFDNENYDEAILITRTGTSTETVNSAKNLKKKNIHTIGITCGKDTDIVKNTDESFVFDFANEESVVMTGSFVYILNFLLNGIKEFDLSEDSKKVLDESIKKIDKLNLKNYDHFVFLGFNENYGISKEGALKLQEMALARCEFHEPLEYRHGPKSTLTNKTLVIFNTTGTEMEKSLEEELIKMGARVLTIGEKKEINIKNLSGFETPLRIIPIQYLGYKLAILKGLNPDNPKNLSKSVIL</sequence>
<dbReference type="Proteomes" id="UP000516361">
    <property type="component" value="Chromosome"/>
</dbReference>